<dbReference type="GO" id="GO:0005886">
    <property type="term" value="C:plasma membrane"/>
    <property type="evidence" value="ECO:0007669"/>
    <property type="project" value="TreeGrafter"/>
</dbReference>
<comment type="subcellular location">
    <subcellularLocation>
        <location evidence="1">Membrane</location>
        <topology evidence="1">Multi-pass membrane protein</topology>
    </subcellularLocation>
</comment>
<evidence type="ECO:0000256" key="4">
    <source>
        <dbReference type="ARBA" id="ARBA00023136"/>
    </source>
</evidence>
<gene>
    <name evidence="6" type="ORF">NKR23_g9115</name>
</gene>
<dbReference type="EMBL" id="JANBVO010000034">
    <property type="protein sequence ID" value="KAJ9137526.1"/>
    <property type="molecule type" value="Genomic_DNA"/>
</dbReference>
<keyword evidence="7" id="KW-1185">Reference proteome</keyword>
<accession>A0AA38VCF3</accession>
<dbReference type="PANTHER" id="PTHR23501:SF107">
    <property type="entry name" value="TRANSPORTER, PUTATIVE (AFU_ORTHOLOGUE AFUA_7G04730)-RELATED"/>
    <property type="match status" value="1"/>
</dbReference>
<keyword evidence="3 5" id="KW-1133">Transmembrane helix</keyword>
<dbReference type="SUPFAM" id="SSF103473">
    <property type="entry name" value="MFS general substrate transporter"/>
    <property type="match status" value="1"/>
</dbReference>
<dbReference type="Proteomes" id="UP001174694">
    <property type="component" value="Unassembled WGS sequence"/>
</dbReference>
<feature type="transmembrane region" description="Helical" evidence="5">
    <location>
        <begin position="108"/>
        <end position="127"/>
    </location>
</feature>
<evidence type="ECO:0000256" key="3">
    <source>
        <dbReference type="ARBA" id="ARBA00022989"/>
    </source>
</evidence>
<feature type="transmembrane region" description="Helical" evidence="5">
    <location>
        <begin position="162"/>
        <end position="183"/>
    </location>
</feature>
<feature type="transmembrane region" description="Helical" evidence="5">
    <location>
        <begin position="275"/>
        <end position="299"/>
    </location>
</feature>
<name>A0AA38VCF3_9PEZI</name>
<keyword evidence="4 5" id="KW-0472">Membrane</keyword>
<feature type="transmembrane region" description="Helical" evidence="5">
    <location>
        <begin position="311"/>
        <end position="331"/>
    </location>
</feature>
<evidence type="ECO:0000256" key="5">
    <source>
        <dbReference type="SAM" id="Phobius"/>
    </source>
</evidence>
<feature type="transmembrane region" description="Helical" evidence="5">
    <location>
        <begin position="417"/>
        <end position="437"/>
    </location>
</feature>
<dbReference type="Pfam" id="PF07690">
    <property type="entry name" value="MFS_1"/>
    <property type="match status" value="1"/>
</dbReference>
<feature type="transmembrane region" description="Helical" evidence="5">
    <location>
        <begin position="195"/>
        <end position="215"/>
    </location>
</feature>
<feature type="transmembrane region" description="Helical" evidence="5">
    <location>
        <begin position="557"/>
        <end position="575"/>
    </location>
</feature>
<protein>
    <submittedName>
        <fullName evidence="6">Siderochrome-iron transporter MirB</fullName>
    </submittedName>
</protein>
<dbReference type="InterPro" id="IPR036259">
    <property type="entry name" value="MFS_trans_sf"/>
</dbReference>
<dbReference type="Gene3D" id="1.20.1250.20">
    <property type="entry name" value="MFS general substrate transporter like domains"/>
    <property type="match status" value="2"/>
</dbReference>
<feature type="transmembrane region" description="Helical" evidence="5">
    <location>
        <begin position="384"/>
        <end position="405"/>
    </location>
</feature>
<reference evidence="6" key="1">
    <citation type="submission" date="2022-07" db="EMBL/GenBank/DDBJ databases">
        <title>Fungi with potential for degradation of polypropylene.</title>
        <authorList>
            <person name="Gostincar C."/>
        </authorList>
    </citation>
    <scope>NUCLEOTIDE SEQUENCE</scope>
    <source>
        <strain evidence="6">EXF-13308</strain>
    </source>
</reference>
<feature type="transmembrane region" description="Helical" evidence="5">
    <location>
        <begin position="227"/>
        <end position="249"/>
    </location>
</feature>
<feature type="transmembrane region" description="Helical" evidence="5">
    <location>
        <begin position="70"/>
        <end position="88"/>
    </location>
</feature>
<feature type="transmembrane region" description="Helical" evidence="5">
    <location>
        <begin position="443"/>
        <end position="472"/>
    </location>
</feature>
<feature type="transmembrane region" description="Helical" evidence="5">
    <location>
        <begin position="351"/>
        <end position="372"/>
    </location>
</feature>
<sequence length="595" mass="65550">MNNTISAAMPQPAEVPRALEQDIEKHLSVEQNAHEVADDLKTDSDSASEQNKQEGVRHAEAITQVWSKKLLWVMFVMLYLVTFIDALLQSVQSNLVPYITSSFNQHGLLATTSIVASVIGGVSKLTIAKIIDIWGRCEGFLFMLLLIVIGIIMKATCKNVEMYAAAHTLYWVGHLGMGYVIDVMLSDITTLKNRMVMFGIHMTPTIATVFAGSRIADLFYSNLNFRWAFGAFCIILVAFCLPVGAVFIYSQRKASRRGLIEKRVKTRSVFESVKYYFIQFDVPGMVLTTAGWSLLLLPFSLAKTAPHGWSTGYIIAMIVLGVVCLVAFGVWEKYFATVAYLPFKFLQDRTILGGCLLYGIMFISIYCWDSYYSSYLQVVHNLNITISGYVLNTFSLTSAFIGPFVGLLIRHTGEYKYTALAGIPFCVLGTALLIYFRHPGSDIGYLVMCQVFNGISSGIWSLTTHIAIMAAVSHQEIAVVLAMIGLFGSIGAAIGLAIAGALWTNILPHSLYTHLPEGSKGLVSKIYGSIVTQKSYPMGSPIRTAIIAAYGDVQRKMVIAGAAFTPLLLICIVVWKRINLKTVDQTGQKKGNTVW</sequence>
<keyword evidence="2 5" id="KW-0812">Transmembrane</keyword>
<organism evidence="6 7">
    <name type="scientific">Pleurostoma richardsiae</name>
    <dbReference type="NCBI Taxonomy" id="41990"/>
    <lineage>
        <taxon>Eukaryota</taxon>
        <taxon>Fungi</taxon>
        <taxon>Dikarya</taxon>
        <taxon>Ascomycota</taxon>
        <taxon>Pezizomycotina</taxon>
        <taxon>Sordariomycetes</taxon>
        <taxon>Sordariomycetidae</taxon>
        <taxon>Calosphaeriales</taxon>
        <taxon>Pleurostomataceae</taxon>
        <taxon>Pleurostoma</taxon>
    </lineage>
</organism>
<evidence type="ECO:0000313" key="7">
    <source>
        <dbReference type="Proteomes" id="UP001174694"/>
    </source>
</evidence>
<dbReference type="PANTHER" id="PTHR23501">
    <property type="entry name" value="MAJOR FACILITATOR SUPERFAMILY"/>
    <property type="match status" value="1"/>
</dbReference>
<dbReference type="InterPro" id="IPR011701">
    <property type="entry name" value="MFS"/>
</dbReference>
<feature type="transmembrane region" description="Helical" evidence="5">
    <location>
        <begin position="139"/>
        <end position="156"/>
    </location>
</feature>
<evidence type="ECO:0000256" key="1">
    <source>
        <dbReference type="ARBA" id="ARBA00004141"/>
    </source>
</evidence>
<proteinExistence type="predicted"/>
<comment type="caution">
    <text evidence="6">The sequence shown here is derived from an EMBL/GenBank/DDBJ whole genome shotgun (WGS) entry which is preliminary data.</text>
</comment>
<dbReference type="GO" id="GO:0022857">
    <property type="term" value="F:transmembrane transporter activity"/>
    <property type="evidence" value="ECO:0007669"/>
    <property type="project" value="InterPro"/>
</dbReference>
<evidence type="ECO:0000256" key="2">
    <source>
        <dbReference type="ARBA" id="ARBA00022692"/>
    </source>
</evidence>
<evidence type="ECO:0000313" key="6">
    <source>
        <dbReference type="EMBL" id="KAJ9137526.1"/>
    </source>
</evidence>
<feature type="transmembrane region" description="Helical" evidence="5">
    <location>
        <begin position="479"/>
        <end position="503"/>
    </location>
</feature>
<dbReference type="AlphaFoldDB" id="A0AA38VCF3"/>